<name>A0A9Q3X6Q3_PSESX</name>
<evidence type="ECO:0000256" key="3">
    <source>
        <dbReference type="ARBA" id="ARBA00023008"/>
    </source>
</evidence>
<evidence type="ECO:0000313" key="6">
    <source>
        <dbReference type="EMBL" id="MCF5065850.1"/>
    </source>
</evidence>
<evidence type="ECO:0000256" key="2">
    <source>
        <dbReference type="ARBA" id="ARBA00022723"/>
    </source>
</evidence>
<dbReference type="GO" id="GO:0046872">
    <property type="term" value="F:metal ion binding"/>
    <property type="evidence" value="ECO:0007669"/>
    <property type="project" value="UniProtKB-KW"/>
</dbReference>
<dbReference type="InterPro" id="IPR008922">
    <property type="entry name" value="Di-copper_centre_dom_sf"/>
</dbReference>
<dbReference type="InterPro" id="IPR002227">
    <property type="entry name" value="Tyrosinase_Cu-bd"/>
</dbReference>
<evidence type="ECO:0000256" key="1">
    <source>
        <dbReference type="ARBA" id="ARBA00009928"/>
    </source>
</evidence>
<keyword evidence="2" id="KW-0479">Metal-binding</keyword>
<accession>A0A9Q3X6Q3</accession>
<proteinExistence type="inferred from homology"/>
<organism evidence="6 7">
    <name type="scientific">Pseudomonas syringae</name>
    <dbReference type="NCBI Taxonomy" id="317"/>
    <lineage>
        <taxon>Bacteria</taxon>
        <taxon>Pseudomonadati</taxon>
        <taxon>Pseudomonadota</taxon>
        <taxon>Gammaproteobacteria</taxon>
        <taxon>Pseudomonadales</taxon>
        <taxon>Pseudomonadaceae</taxon>
        <taxon>Pseudomonas</taxon>
    </lineage>
</organism>
<dbReference type="EMBL" id="WKEU01000147">
    <property type="protein sequence ID" value="MCF5065850.1"/>
    <property type="molecule type" value="Genomic_DNA"/>
</dbReference>
<feature type="domain" description="Tyrosinase copper-binding" evidence="5">
    <location>
        <begin position="213"/>
        <end position="224"/>
    </location>
</feature>
<keyword evidence="3" id="KW-0186">Copper</keyword>
<dbReference type="PROSITE" id="PS00497">
    <property type="entry name" value="TYROSINASE_1"/>
    <property type="match status" value="1"/>
</dbReference>
<sequence>MDIRINHRHMSRDKKDVLINAILLLKNEVESVLRPGRQMRYDDYVQVHRSAMGGPGAFMPMPHRSPLFFPWHRVFLRQFEQDLQRAVGDTSLTLPFWDWSMEGPSNPFTPGFIGGNGDAAQNQRVTSGIFASERGRFDVRVWDLESGDGGLRRELGSEPGAHLPDSEQVLTALAKTPYSPGPDSWVNYCEGILHDPVHRWVGGNMSMSTSPNDPVFFLHHCYLDLLWERWKRQHPTSAPYEPISGAPGLDRDATLVFNAAENPAPWPGTWTVGQVINSEALDYTYGVFASAATADSTATAACVPQSCEEGSR</sequence>
<reference evidence="6" key="1">
    <citation type="submission" date="2019-11" db="EMBL/GenBank/DDBJ databases">
        <title>Epiphytic Pseudomonas syringae from cherry orchards.</title>
        <authorList>
            <person name="Hulin M.T."/>
        </authorList>
    </citation>
    <scope>NUCLEOTIDE SEQUENCE</scope>
    <source>
        <strain evidence="6">PA-6-9A</strain>
    </source>
</reference>
<dbReference type="Pfam" id="PF00264">
    <property type="entry name" value="Tyrosinase"/>
    <property type="match status" value="1"/>
</dbReference>
<feature type="domain" description="Tyrosinase copper-binding" evidence="4">
    <location>
        <begin position="63"/>
        <end position="80"/>
    </location>
</feature>
<protein>
    <submittedName>
        <fullName evidence="6">Tyrosinase family protein</fullName>
    </submittedName>
</protein>
<dbReference type="PROSITE" id="PS00498">
    <property type="entry name" value="TYROSINASE_2"/>
    <property type="match status" value="1"/>
</dbReference>
<gene>
    <name evidence="6" type="ORF">GIW73_23210</name>
</gene>
<dbReference type="AlphaFoldDB" id="A0A9Q3X6Q3"/>
<dbReference type="Proteomes" id="UP000814207">
    <property type="component" value="Unassembled WGS sequence"/>
</dbReference>
<dbReference type="InterPro" id="IPR050316">
    <property type="entry name" value="Tyrosinase/Hemocyanin"/>
</dbReference>
<dbReference type="SUPFAM" id="SSF48056">
    <property type="entry name" value="Di-copper centre-containing domain"/>
    <property type="match status" value="1"/>
</dbReference>
<evidence type="ECO:0000259" key="4">
    <source>
        <dbReference type="PROSITE" id="PS00497"/>
    </source>
</evidence>
<comment type="similarity">
    <text evidence="1">Belongs to the tyrosinase family.</text>
</comment>
<evidence type="ECO:0000259" key="5">
    <source>
        <dbReference type="PROSITE" id="PS00498"/>
    </source>
</evidence>
<dbReference type="PANTHER" id="PTHR11474:SF126">
    <property type="entry name" value="TYROSINASE-LIKE PROTEIN TYR-1-RELATED"/>
    <property type="match status" value="1"/>
</dbReference>
<dbReference type="PRINTS" id="PR00092">
    <property type="entry name" value="TYROSINASE"/>
</dbReference>
<dbReference type="Gene3D" id="1.10.1280.10">
    <property type="entry name" value="Di-copper center containing domain from catechol oxidase"/>
    <property type="match status" value="1"/>
</dbReference>
<dbReference type="PANTHER" id="PTHR11474">
    <property type="entry name" value="TYROSINASE FAMILY MEMBER"/>
    <property type="match status" value="1"/>
</dbReference>
<dbReference type="GO" id="GO:0016491">
    <property type="term" value="F:oxidoreductase activity"/>
    <property type="evidence" value="ECO:0007669"/>
    <property type="project" value="InterPro"/>
</dbReference>
<comment type="caution">
    <text evidence="6">The sequence shown here is derived from an EMBL/GenBank/DDBJ whole genome shotgun (WGS) entry which is preliminary data.</text>
</comment>
<evidence type="ECO:0000313" key="7">
    <source>
        <dbReference type="Proteomes" id="UP000814207"/>
    </source>
</evidence>